<dbReference type="Pfam" id="PF07729">
    <property type="entry name" value="FCD"/>
    <property type="match status" value="1"/>
</dbReference>
<keyword evidence="3" id="KW-0804">Transcription</keyword>
<keyword evidence="1" id="KW-0805">Transcription regulation</keyword>
<reference evidence="6" key="1">
    <citation type="journal article" date="2019" name="Int. J. Syst. Evol. Microbiol.">
        <title>The Global Catalogue of Microorganisms (GCM) 10K type strain sequencing project: providing services to taxonomists for standard genome sequencing and annotation.</title>
        <authorList>
            <consortium name="The Broad Institute Genomics Platform"/>
            <consortium name="The Broad Institute Genome Sequencing Center for Infectious Disease"/>
            <person name="Wu L."/>
            <person name="Ma J."/>
        </authorList>
    </citation>
    <scope>NUCLEOTIDE SEQUENCE [LARGE SCALE GENOMIC DNA]</scope>
    <source>
        <strain evidence="6">JCM 12165</strain>
    </source>
</reference>
<dbReference type="PRINTS" id="PR00035">
    <property type="entry name" value="HTHGNTR"/>
</dbReference>
<accession>A0ABW4FQW6</accession>
<evidence type="ECO:0000256" key="3">
    <source>
        <dbReference type="ARBA" id="ARBA00023163"/>
    </source>
</evidence>
<dbReference type="InterPro" id="IPR036388">
    <property type="entry name" value="WH-like_DNA-bd_sf"/>
</dbReference>
<evidence type="ECO:0000313" key="6">
    <source>
        <dbReference type="Proteomes" id="UP001597145"/>
    </source>
</evidence>
<proteinExistence type="predicted"/>
<dbReference type="Gene3D" id="1.20.120.530">
    <property type="entry name" value="GntR ligand-binding domain-like"/>
    <property type="match status" value="1"/>
</dbReference>
<feature type="domain" description="HTH gntR-type" evidence="4">
    <location>
        <begin position="6"/>
        <end position="73"/>
    </location>
</feature>
<dbReference type="Gene3D" id="1.10.10.10">
    <property type="entry name" value="Winged helix-like DNA-binding domain superfamily/Winged helix DNA-binding domain"/>
    <property type="match status" value="1"/>
</dbReference>
<dbReference type="InterPro" id="IPR011711">
    <property type="entry name" value="GntR_C"/>
</dbReference>
<dbReference type="EMBL" id="JBHUCP010000019">
    <property type="protein sequence ID" value="MFD1532647.1"/>
    <property type="molecule type" value="Genomic_DNA"/>
</dbReference>
<dbReference type="SUPFAM" id="SSF48008">
    <property type="entry name" value="GntR ligand-binding domain-like"/>
    <property type="match status" value="1"/>
</dbReference>
<dbReference type="RefSeq" id="WP_343978171.1">
    <property type="nucleotide sequence ID" value="NZ_BAAAJG010000010.1"/>
</dbReference>
<dbReference type="Proteomes" id="UP001597145">
    <property type="component" value="Unassembled WGS sequence"/>
</dbReference>
<evidence type="ECO:0000313" key="5">
    <source>
        <dbReference type="EMBL" id="MFD1532647.1"/>
    </source>
</evidence>
<dbReference type="SUPFAM" id="SSF46785">
    <property type="entry name" value="Winged helix' DNA-binding domain"/>
    <property type="match status" value="1"/>
</dbReference>
<evidence type="ECO:0000256" key="1">
    <source>
        <dbReference type="ARBA" id="ARBA00023015"/>
    </source>
</evidence>
<protein>
    <submittedName>
        <fullName evidence="5">GntR family transcriptional regulator</fullName>
    </submittedName>
</protein>
<keyword evidence="6" id="KW-1185">Reference proteome</keyword>
<dbReference type="PANTHER" id="PTHR43537">
    <property type="entry name" value="TRANSCRIPTIONAL REGULATOR, GNTR FAMILY"/>
    <property type="match status" value="1"/>
</dbReference>
<keyword evidence="2" id="KW-0238">DNA-binding</keyword>
<dbReference type="SMART" id="SM00345">
    <property type="entry name" value="HTH_GNTR"/>
    <property type="match status" value="1"/>
</dbReference>
<dbReference type="InterPro" id="IPR036390">
    <property type="entry name" value="WH_DNA-bd_sf"/>
</dbReference>
<dbReference type="SMART" id="SM00895">
    <property type="entry name" value="FCD"/>
    <property type="match status" value="1"/>
</dbReference>
<evidence type="ECO:0000256" key="2">
    <source>
        <dbReference type="ARBA" id="ARBA00023125"/>
    </source>
</evidence>
<dbReference type="PANTHER" id="PTHR43537:SF49">
    <property type="entry name" value="TRANSCRIPTIONAL REGULATORY PROTEIN"/>
    <property type="match status" value="1"/>
</dbReference>
<comment type="caution">
    <text evidence="5">The sequence shown here is derived from an EMBL/GenBank/DDBJ whole genome shotgun (WGS) entry which is preliminary data.</text>
</comment>
<dbReference type="InterPro" id="IPR008920">
    <property type="entry name" value="TF_FadR/GntR_C"/>
</dbReference>
<dbReference type="PROSITE" id="PS50949">
    <property type="entry name" value="HTH_GNTR"/>
    <property type="match status" value="1"/>
</dbReference>
<dbReference type="Pfam" id="PF00392">
    <property type="entry name" value="GntR"/>
    <property type="match status" value="1"/>
</dbReference>
<name>A0ABW4FQW6_9PSEU</name>
<gene>
    <name evidence="5" type="ORF">ACFSCY_24785</name>
</gene>
<sequence>MSASTMRASDRAYEQLRERLLDLRLSPGSVVNEQSLANELGIGRMPVHEALARLASDGFVTVLPRRGTVVTSFTLEDVRNLFEAREALECGAVHIAAQRATDADVAALDDLVAVADEARAEARPEDYLRTDFEIHLFVVRMLGNSLLTDAAERLLLHNLRFWRFYFSTRRAHGTAMLGHDELLAGIRTRSGDLAEQAMRKHITDSRGLLQALF</sequence>
<organism evidence="5 6">
    <name type="scientific">Pseudonocardia aurantiaca</name>
    <dbReference type="NCBI Taxonomy" id="75290"/>
    <lineage>
        <taxon>Bacteria</taxon>
        <taxon>Bacillati</taxon>
        <taxon>Actinomycetota</taxon>
        <taxon>Actinomycetes</taxon>
        <taxon>Pseudonocardiales</taxon>
        <taxon>Pseudonocardiaceae</taxon>
        <taxon>Pseudonocardia</taxon>
    </lineage>
</organism>
<evidence type="ECO:0000259" key="4">
    <source>
        <dbReference type="PROSITE" id="PS50949"/>
    </source>
</evidence>
<dbReference type="InterPro" id="IPR000524">
    <property type="entry name" value="Tscrpt_reg_HTH_GntR"/>
</dbReference>